<protein>
    <submittedName>
        <fullName evidence="1">Uncharacterized protein</fullName>
    </submittedName>
</protein>
<proteinExistence type="predicted"/>
<gene>
    <name evidence="1" type="ORF">LCGC14_2041660</name>
</gene>
<dbReference type="SUPFAM" id="SSF57783">
    <property type="entry name" value="Zinc beta-ribbon"/>
    <property type="match status" value="1"/>
</dbReference>
<organism evidence="1">
    <name type="scientific">marine sediment metagenome</name>
    <dbReference type="NCBI Taxonomy" id="412755"/>
    <lineage>
        <taxon>unclassified sequences</taxon>
        <taxon>metagenomes</taxon>
        <taxon>ecological metagenomes</taxon>
    </lineage>
</organism>
<comment type="caution">
    <text evidence="1">The sequence shown here is derived from an EMBL/GenBank/DDBJ whole genome shotgun (WGS) entry which is preliminary data.</text>
</comment>
<accession>A0A0F9H590</accession>
<dbReference type="Gene3D" id="2.20.25.10">
    <property type="match status" value="1"/>
</dbReference>
<reference evidence="1" key="1">
    <citation type="journal article" date="2015" name="Nature">
        <title>Complex archaea that bridge the gap between prokaryotes and eukaryotes.</title>
        <authorList>
            <person name="Spang A."/>
            <person name="Saw J.H."/>
            <person name="Jorgensen S.L."/>
            <person name="Zaremba-Niedzwiedzka K."/>
            <person name="Martijn J."/>
            <person name="Lind A.E."/>
            <person name="van Eijk R."/>
            <person name="Schleper C."/>
            <person name="Guy L."/>
            <person name="Ettema T.J."/>
        </authorList>
    </citation>
    <scope>NUCLEOTIDE SEQUENCE</scope>
</reference>
<name>A0A0F9H590_9ZZZZ</name>
<dbReference type="AlphaFoldDB" id="A0A0F9H590"/>
<evidence type="ECO:0000313" key="1">
    <source>
        <dbReference type="EMBL" id="KKL76765.1"/>
    </source>
</evidence>
<dbReference type="EMBL" id="LAZR01023950">
    <property type="protein sequence ID" value="KKL76765.1"/>
    <property type="molecule type" value="Genomic_DNA"/>
</dbReference>
<sequence>MGDKRASAKAIRRANPSCPKCGQEMAVVYLVPPGTMKRLRTSFWCAGCQVWWKTKKGAKPPR</sequence>